<name>A0A0P0L995_PHOVU</name>
<dbReference type="Proteomes" id="UP000061587">
    <property type="component" value="Chromosome"/>
</dbReference>
<evidence type="ECO:0000313" key="1">
    <source>
        <dbReference type="EMBL" id="ALK84711.1"/>
    </source>
</evidence>
<reference evidence="2" key="1">
    <citation type="submission" date="2015-10" db="EMBL/GenBank/DDBJ databases">
        <title>Extensive mobilome-driven genome diversification in gut-associated Bacteroides vulgatus mpk.</title>
        <authorList>
            <person name="Beier S."/>
            <person name="Lange A."/>
            <person name="Huson D.H."/>
            <person name="Frick J.-S."/>
            <person name="Autenrieth I.B."/>
        </authorList>
    </citation>
    <scope>NUCLEOTIDE SEQUENCE [LARGE SCALE GENOMIC DNA]</scope>
    <source>
        <strain evidence="2">mpk</strain>
    </source>
</reference>
<evidence type="ECO:0000313" key="2">
    <source>
        <dbReference type="Proteomes" id="UP000061587"/>
    </source>
</evidence>
<dbReference type="EMBL" id="CP013020">
    <property type="protein sequence ID" value="ALK84711.1"/>
    <property type="molecule type" value="Genomic_DNA"/>
</dbReference>
<protein>
    <submittedName>
        <fullName evidence="1">Uncharacterized protein</fullName>
    </submittedName>
</protein>
<dbReference type="PATRIC" id="fig|821.40.peg.2527"/>
<dbReference type="AlphaFoldDB" id="A0A0P0L995"/>
<organism evidence="1 2">
    <name type="scientific">Phocaeicola vulgatus</name>
    <name type="common">Bacteroides vulgatus</name>
    <dbReference type="NCBI Taxonomy" id="821"/>
    <lineage>
        <taxon>Bacteria</taxon>
        <taxon>Pseudomonadati</taxon>
        <taxon>Bacteroidota</taxon>
        <taxon>Bacteroidia</taxon>
        <taxon>Bacteroidales</taxon>
        <taxon>Bacteroidaceae</taxon>
        <taxon>Phocaeicola</taxon>
    </lineage>
</organism>
<reference evidence="1 2" key="2">
    <citation type="journal article" date="2016" name="Genome Biol. Evol.">
        <title>Extensive mobilome-driven genome diversification in mouse gut-associated Bacteroides vulgatus mpk.</title>
        <authorList>
            <person name="Lange A."/>
            <person name="Beier S."/>
            <person name="Steimle A."/>
            <person name="Autenrieth I.B."/>
            <person name="Huson D.H."/>
            <person name="Frick J.S."/>
        </authorList>
    </citation>
    <scope>NUCLEOTIDE SEQUENCE [LARGE SCALE GENOMIC DNA]</scope>
    <source>
        <strain evidence="2">mpk</strain>
    </source>
</reference>
<sequence length="69" mass="8528">MRKIWAKIVINNISLNQVNKALTDNDIRINIIDDIDIDISERKNLRIDLYWKLLIEYHWFYNYFQRMIA</sequence>
<accession>A0A0P0L995</accession>
<proteinExistence type="predicted"/>
<gene>
    <name evidence="1" type="ORF">BvMPK_2111</name>
</gene>